<keyword evidence="2" id="KW-1185">Reference proteome</keyword>
<evidence type="ECO:0000313" key="2">
    <source>
        <dbReference type="Proteomes" id="UP000055024"/>
    </source>
</evidence>
<protein>
    <submittedName>
        <fullName evidence="1">Uncharacterized protein</fullName>
    </submittedName>
</protein>
<accession>A0A0V1I8V4</accession>
<dbReference type="EMBL" id="JYDP01000001">
    <property type="protein sequence ID" value="KRZ19258.1"/>
    <property type="molecule type" value="Genomic_DNA"/>
</dbReference>
<comment type="caution">
    <text evidence="1">The sequence shown here is derived from an EMBL/GenBank/DDBJ whole genome shotgun (WGS) entry which is preliminary data.</text>
</comment>
<gene>
    <name evidence="1" type="ORF">T11_2514</name>
</gene>
<name>A0A0V1I8V4_9BILA</name>
<organism evidence="1 2">
    <name type="scientific">Trichinella zimbabwensis</name>
    <dbReference type="NCBI Taxonomy" id="268475"/>
    <lineage>
        <taxon>Eukaryota</taxon>
        <taxon>Metazoa</taxon>
        <taxon>Ecdysozoa</taxon>
        <taxon>Nematoda</taxon>
        <taxon>Enoplea</taxon>
        <taxon>Dorylaimia</taxon>
        <taxon>Trichinellida</taxon>
        <taxon>Trichinellidae</taxon>
        <taxon>Trichinella</taxon>
    </lineage>
</organism>
<reference evidence="1 2" key="1">
    <citation type="submission" date="2015-01" db="EMBL/GenBank/DDBJ databases">
        <title>Evolution of Trichinella species and genotypes.</title>
        <authorList>
            <person name="Korhonen P.K."/>
            <person name="Edoardo P."/>
            <person name="Giuseppe L.R."/>
            <person name="Gasser R.B."/>
        </authorList>
    </citation>
    <scope>NUCLEOTIDE SEQUENCE [LARGE SCALE GENOMIC DNA]</scope>
    <source>
        <strain evidence="1">ISS1029</strain>
    </source>
</reference>
<dbReference type="Proteomes" id="UP000055024">
    <property type="component" value="Unassembled WGS sequence"/>
</dbReference>
<dbReference type="AlphaFoldDB" id="A0A0V1I8V4"/>
<evidence type="ECO:0000313" key="1">
    <source>
        <dbReference type="EMBL" id="KRZ19258.1"/>
    </source>
</evidence>
<sequence length="80" mass="9206">MNACQKIWDSANNELAYGVPRDVDLSSSDTTLTDKSYSKIILCWIKGSSRRWKPFIQNRVEIIQQKYSDGLRPSGRKDIL</sequence>
<proteinExistence type="predicted"/>